<dbReference type="InterPro" id="IPR032635">
    <property type="entry name" value="Anti_2"/>
</dbReference>
<dbReference type="KEGG" id="mtun:MTUNDRAET4_0735"/>
<dbReference type="AlphaFoldDB" id="A0A4U8YV36"/>
<feature type="domain" description="Surface antigen" evidence="1">
    <location>
        <begin position="21"/>
        <end position="124"/>
    </location>
</feature>
<reference evidence="2 4" key="1">
    <citation type="submission" date="2019-03" db="EMBL/GenBank/DDBJ databases">
        <authorList>
            <person name="Kox A.R. M."/>
        </authorList>
    </citation>
    <scope>NUCLEOTIDE SEQUENCE [LARGE SCALE GENOMIC DNA]</scope>
    <source>
        <strain evidence="2">MTUNDRAET4 annotated genome</strain>
    </source>
</reference>
<dbReference type="Proteomes" id="UP000485880">
    <property type="component" value="Unassembled WGS sequence"/>
</dbReference>
<dbReference type="EMBL" id="CABFMQ020000087">
    <property type="protein sequence ID" value="VTZ50948.1"/>
    <property type="molecule type" value="Genomic_DNA"/>
</dbReference>
<gene>
    <name evidence="3" type="ORF">MPC4_30132</name>
    <name evidence="2" type="ORF">MTUNDRAET4_0735</name>
</gene>
<evidence type="ECO:0000313" key="3">
    <source>
        <dbReference type="EMBL" id="VTZ50948.1"/>
    </source>
</evidence>
<evidence type="ECO:0000259" key="1">
    <source>
        <dbReference type="Pfam" id="PF16998"/>
    </source>
</evidence>
<protein>
    <recommendedName>
        <fullName evidence="1">Surface antigen domain-containing protein</fullName>
    </recommendedName>
</protein>
<dbReference type="Pfam" id="PF16998">
    <property type="entry name" value="17kDa_Anti_2"/>
    <property type="match status" value="1"/>
</dbReference>
<dbReference type="EMBL" id="LR536450">
    <property type="protein sequence ID" value="VFU07628.1"/>
    <property type="molecule type" value="Genomic_DNA"/>
</dbReference>
<evidence type="ECO:0000313" key="4">
    <source>
        <dbReference type="Proteomes" id="UP000294360"/>
    </source>
</evidence>
<evidence type="ECO:0000313" key="2">
    <source>
        <dbReference type="EMBL" id="VFU07628.1"/>
    </source>
</evidence>
<proteinExistence type="predicted"/>
<dbReference type="Proteomes" id="UP000294360">
    <property type="component" value="Chromosome"/>
</dbReference>
<name>A0A4U8YV36_METTU</name>
<keyword evidence="5" id="KW-1185">Reference proteome</keyword>
<accession>A0A4U8YV36</accession>
<reference evidence="3 5" key="2">
    <citation type="submission" date="2019-05" db="EMBL/GenBank/DDBJ databases">
        <authorList>
            <person name="Farhan Ul Haque M."/>
        </authorList>
    </citation>
    <scope>NUCLEOTIDE SEQUENCE [LARGE SCALE GENOMIC DNA]</scope>
    <source>
        <strain evidence="3">2</strain>
    </source>
</reference>
<evidence type="ECO:0000313" key="5">
    <source>
        <dbReference type="Proteomes" id="UP000485880"/>
    </source>
</evidence>
<dbReference type="RefSeq" id="WP_244605684.1">
    <property type="nucleotide sequence ID" value="NZ_CABFMQ020000087.1"/>
</dbReference>
<organism evidence="2 4">
    <name type="scientific">Methylocella tundrae</name>
    <dbReference type="NCBI Taxonomy" id="227605"/>
    <lineage>
        <taxon>Bacteria</taxon>
        <taxon>Pseudomonadati</taxon>
        <taxon>Pseudomonadota</taxon>
        <taxon>Alphaproteobacteria</taxon>
        <taxon>Hyphomicrobiales</taxon>
        <taxon>Beijerinckiaceae</taxon>
        <taxon>Methylocella</taxon>
    </lineage>
</organism>
<sequence length="128" mass="13293">MAMTLAGCAVSMPIATLATSNEDATGAIPSSALERQLNPEDWRRARAALSTALDPQGNGSLVSWDNPESGAKGSFAPLGNAYASDAKICRAFRTDIDSKSGSQSMQGVACSDKGDEWTIAQINPSKKG</sequence>